<keyword evidence="12" id="KW-1185">Reference proteome</keyword>
<dbReference type="PRINTS" id="PR00080">
    <property type="entry name" value="SDRFAMILY"/>
</dbReference>
<dbReference type="EMBL" id="LXQD01000142">
    <property type="protein sequence ID" value="RCJ36507.1"/>
    <property type="molecule type" value="Genomic_DNA"/>
</dbReference>
<dbReference type="Pfam" id="PF00106">
    <property type="entry name" value="adh_short"/>
    <property type="match status" value="1"/>
</dbReference>
<dbReference type="GO" id="GO:0030148">
    <property type="term" value="P:sphingolipid biosynthetic process"/>
    <property type="evidence" value="ECO:0007669"/>
    <property type="project" value="InterPro"/>
</dbReference>
<evidence type="ECO:0000256" key="7">
    <source>
        <dbReference type="ARBA" id="ARBA00023002"/>
    </source>
</evidence>
<evidence type="ECO:0000256" key="9">
    <source>
        <dbReference type="ARBA" id="ARBA00026112"/>
    </source>
</evidence>
<organism evidence="11 12">
    <name type="scientific">Nostoc minutum NIES-26</name>
    <dbReference type="NCBI Taxonomy" id="1844469"/>
    <lineage>
        <taxon>Bacteria</taxon>
        <taxon>Bacillati</taxon>
        <taxon>Cyanobacteriota</taxon>
        <taxon>Cyanophyceae</taxon>
        <taxon>Nostocales</taxon>
        <taxon>Nostocaceae</taxon>
        <taxon>Nostoc</taxon>
    </lineage>
</organism>
<dbReference type="InterPro" id="IPR002347">
    <property type="entry name" value="SDR_fam"/>
</dbReference>
<comment type="pathway">
    <text evidence="2">Lipid metabolism; sphingolipid metabolism.</text>
</comment>
<dbReference type="CDD" id="cd08939">
    <property type="entry name" value="KDSR-like_SDR_c"/>
    <property type="match status" value="1"/>
</dbReference>
<dbReference type="SUPFAM" id="SSF51735">
    <property type="entry name" value="NAD(P)-binding Rossmann-fold domains"/>
    <property type="match status" value="1"/>
</dbReference>
<evidence type="ECO:0000256" key="8">
    <source>
        <dbReference type="ARBA" id="ARBA00023098"/>
    </source>
</evidence>
<evidence type="ECO:0000313" key="12">
    <source>
        <dbReference type="Proteomes" id="UP000252107"/>
    </source>
</evidence>
<dbReference type="InterPro" id="IPR045022">
    <property type="entry name" value="KDSR-like"/>
</dbReference>
<dbReference type="PANTHER" id="PTHR43550">
    <property type="entry name" value="3-KETODIHYDROSPHINGOSINE REDUCTASE"/>
    <property type="match status" value="1"/>
</dbReference>
<dbReference type="GO" id="GO:0006666">
    <property type="term" value="P:3-keto-sphinganine metabolic process"/>
    <property type="evidence" value="ECO:0007669"/>
    <property type="project" value="InterPro"/>
</dbReference>
<evidence type="ECO:0000256" key="6">
    <source>
        <dbReference type="ARBA" id="ARBA00022919"/>
    </source>
</evidence>
<keyword evidence="7" id="KW-0560">Oxidoreductase</keyword>
<dbReference type="PRINTS" id="PR00081">
    <property type="entry name" value="GDHRDH"/>
</dbReference>
<comment type="similarity">
    <text evidence="10">Belongs to the short-chain dehydrogenases/reductases (SDR) family.</text>
</comment>
<dbReference type="GO" id="GO:0016020">
    <property type="term" value="C:membrane"/>
    <property type="evidence" value="ECO:0007669"/>
    <property type="project" value="GOC"/>
</dbReference>
<keyword evidence="4" id="KW-0256">Endoplasmic reticulum</keyword>
<dbReference type="Gene3D" id="3.40.50.720">
    <property type="entry name" value="NAD(P)-binding Rossmann-like Domain"/>
    <property type="match status" value="1"/>
</dbReference>
<dbReference type="AlphaFoldDB" id="A0A367RIW8"/>
<evidence type="ECO:0000256" key="4">
    <source>
        <dbReference type="ARBA" id="ARBA00022824"/>
    </source>
</evidence>
<comment type="pathway">
    <text evidence="3">Sphingolipid metabolism.</text>
</comment>
<dbReference type="EC" id="1.1.1.102" evidence="9"/>
<proteinExistence type="inferred from homology"/>
<evidence type="ECO:0000256" key="2">
    <source>
        <dbReference type="ARBA" id="ARBA00004760"/>
    </source>
</evidence>
<dbReference type="FunFam" id="3.40.50.720:FF:000468">
    <property type="entry name" value="Short-chain dehydrogenase, putative"/>
    <property type="match status" value="1"/>
</dbReference>
<keyword evidence="6" id="KW-0746">Sphingolipid metabolism</keyword>
<gene>
    <name evidence="11" type="ORF">A6770_15905</name>
</gene>
<evidence type="ECO:0000256" key="3">
    <source>
        <dbReference type="ARBA" id="ARBA00004991"/>
    </source>
</evidence>
<accession>A0A367RIW8</accession>
<keyword evidence="5" id="KW-0521">NADP</keyword>
<keyword evidence="8" id="KW-0443">Lipid metabolism</keyword>
<dbReference type="PANTHER" id="PTHR43550:SF3">
    <property type="entry name" value="3-KETODIHYDROSPHINGOSINE REDUCTASE"/>
    <property type="match status" value="1"/>
</dbReference>
<evidence type="ECO:0000256" key="10">
    <source>
        <dbReference type="RuleBase" id="RU000363"/>
    </source>
</evidence>
<protein>
    <recommendedName>
        <fullName evidence="9">3-dehydrosphinganine reductase</fullName>
        <ecNumber evidence="9">1.1.1.102</ecNumber>
    </recommendedName>
</protein>
<comment type="subcellular location">
    <subcellularLocation>
        <location evidence="1">Endoplasmic reticulum</location>
    </subcellularLocation>
</comment>
<comment type="caution">
    <text evidence="11">The sequence shown here is derived from an EMBL/GenBank/DDBJ whole genome shotgun (WGS) entry which is preliminary data.</text>
</comment>
<reference evidence="11" key="1">
    <citation type="submission" date="2016-04" db="EMBL/GenBank/DDBJ databases">
        <authorList>
            <person name="Tabuchi Yagui T.R."/>
        </authorList>
    </citation>
    <scope>NUCLEOTIDE SEQUENCE [LARGE SCALE GENOMIC DNA]</scope>
    <source>
        <strain evidence="11">NIES-26</strain>
    </source>
</reference>
<evidence type="ECO:0000256" key="5">
    <source>
        <dbReference type="ARBA" id="ARBA00022857"/>
    </source>
</evidence>
<dbReference type="GO" id="GO:0047560">
    <property type="term" value="F:3-dehydrosphinganine reductase activity"/>
    <property type="evidence" value="ECO:0007669"/>
    <property type="project" value="UniProtKB-EC"/>
</dbReference>
<sequence>MYKHAIITGGSSGIGKAIAKLLVQSGSSVSIIARTQTKLDSTKAELAALKIHPNQEVLVISADISKREQIESAIASAIVQLGVPDLLITSAGIAHPGYFTELPVTIFEQTMAINYFGTLYCIKAALPSMIQQRKGHIVAISSGAGLIGLYGYTPYSPSKFAVRGLAESLRGELKTAGIDISIVYPPDTDTPQLAAENKTKPLETKLITQSAQTMTAEKVAFDILLGIKRKAFVITPGIEMSLLLRFHSLFAPILQWYFDRVVWRSRHIKEPNNNNA</sequence>
<dbReference type="Proteomes" id="UP000252107">
    <property type="component" value="Unassembled WGS sequence"/>
</dbReference>
<name>A0A367RIW8_9NOSO</name>
<evidence type="ECO:0000256" key="1">
    <source>
        <dbReference type="ARBA" id="ARBA00004240"/>
    </source>
</evidence>
<evidence type="ECO:0000313" key="11">
    <source>
        <dbReference type="EMBL" id="RCJ36507.1"/>
    </source>
</evidence>
<dbReference type="InterPro" id="IPR036291">
    <property type="entry name" value="NAD(P)-bd_dom_sf"/>
</dbReference>